<dbReference type="Pfam" id="PF01095">
    <property type="entry name" value="Pectinesterase"/>
    <property type="match status" value="1"/>
</dbReference>
<evidence type="ECO:0000313" key="9">
    <source>
        <dbReference type="Proteomes" id="UP001188597"/>
    </source>
</evidence>
<dbReference type="AlphaFoldDB" id="A0AA88W109"/>
<dbReference type="InterPro" id="IPR000070">
    <property type="entry name" value="Pectinesterase_cat"/>
</dbReference>
<dbReference type="EC" id="3.1.1.11" evidence="3"/>
<keyword evidence="4" id="KW-0378">Hydrolase</keyword>
<dbReference type="InterPro" id="IPR012334">
    <property type="entry name" value="Pectin_lyas_fold"/>
</dbReference>
<dbReference type="GO" id="GO:0042545">
    <property type="term" value="P:cell wall modification"/>
    <property type="evidence" value="ECO:0007669"/>
    <property type="project" value="InterPro"/>
</dbReference>
<dbReference type="Gene3D" id="2.160.20.10">
    <property type="entry name" value="Single-stranded right-handed beta-helix, Pectin lyase-like"/>
    <property type="match status" value="1"/>
</dbReference>
<evidence type="ECO:0000256" key="1">
    <source>
        <dbReference type="ARBA" id="ARBA00005184"/>
    </source>
</evidence>
<dbReference type="EMBL" id="JAVXUP010000983">
    <property type="protein sequence ID" value="KAK3017703.1"/>
    <property type="molecule type" value="Genomic_DNA"/>
</dbReference>
<dbReference type="GO" id="GO:0030599">
    <property type="term" value="F:pectinesterase activity"/>
    <property type="evidence" value="ECO:0007669"/>
    <property type="project" value="UniProtKB-EC"/>
</dbReference>
<dbReference type="SUPFAM" id="SSF51126">
    <property type="entry name" value="Pectin lyase-like"/>
    <property type="match status" value="1"/>
</dbReference>
<comment type="pathway">
    <text evidence="1">Glycan metabolism; pectin degradation; 2-dehydro-3-deoxy-D-gluconate from pectin: step 1/5.</text>
</comment>
<protein>
    <recommendedName>
        <fullName evidence="3">pectinesterase</fullName>
        <ecNumber evidence="3">3.1.1.11</ecNumber>
    </recommendedName>
</protein>
<organism evidence="8 9">
    <name type="scientific">Escallonia herrerae</name>
    <dbReference type="NCBI Taxonomy" id="1293975"/>
    <lineage>
        <taxon>Eukaryota</taxon>
        <taxon>Viridiplantae</taxon>
        <taxon>Streptophyta</taxon>
        <taxon>Embryophyta</taxon>
        <taxon>Tracheophyta</taxon>
        <taxon>Spermatophyta</taxon>
        <taxon>Magnoliopsida</taxon>
        <taxon>eudicotyledons</taxon>
        <taxon>Gunneridae</taxon>
        <taxon>Pentapetalae</taxon>
        <taxon>asterids</taxon>
        <taxon>campanulids</taxon>
        <taxon>Escalloniales</taxon>
        <taxon>Escalloniaceae</taxon>
        <taxon>Escallonia</taxon>
    </lineage>
</organism>
<comment type="caution">
    <text evidence="8">The sequence shown here is derived from an EMBL/GenBank/DDBJ whole genome shotgun (WGS) entry which is preliminary data.</text>
</comment>
<keyword evidence="9" id="KW-1185">Reference proteome</keyword>
<evidence type="ECO:0000256" key="5">
    <source>
        <dbReference type="ARBA" id="ARBA00023085"/>
    </source>
</evidence>
<dbReference type="PANTHER" id="PTHR31321">
    <property type="entry name" value="ACYL-COA THIOESTER HYDROLASE YBHC-RELATED"/>
    <property type="match status" value="1"/>
</dbReference>
<dbReference type="PANTHER" id="PTHR31321:SF76">
    <property type="entry name" value="PECTINESTERASE 10-RELATED"/>
    <property type="match status" value="1"/>
</dbReference>
<dbReference type="GO" id="GO:0045490">
    <property type="term" value="P:pectin catabolic process"/>
    <property type="evidence" value="ECO:0007669"/>
    <property type="project" value="TreeGrafter"/>
</dbReference>
<feature type="domain" description="Pectinesterase catalytic" evidence="7">
    <location>
        <begin position="16"/>
        <end position="185"/>
    </location>
</feature>
<gene>
    <name evidence="8" type="ORF">RJ639_003296</name>
</gene>
<dbReference type="InterPro" id="IPR011050">
    <property type="entry name" value="Pectin_lyase_fold/virulence"/>
</dbReference>
<name>A0AA88W109_9ASTE</name>
<sequence length="199" mass="22079">MHPITHYSFNYPPEENGNALKQALAGRISGDKSSFYNCEFYGVQDTLLDDRGAYDFIFGAGQSLYEKCTLSVISGRVDSRIPGYITAQRRSSPNDTDGFVFKDCNVVGTGSTYLGRARKDFALSVVLLLIPVRHHSCRGWNAWNIIFAEDGCYGLGSDTSKRVPWLKKLSEETVRSLTSVAFIDNEGWLSSQPLKTLAS</sequence>
<proteinExistence type="inferred from homology"/>
<evidence type="ECO:0000256" key="6">
    <source>
        <dbReference type="ARBA" id="ARBA00047928"/>
    </source>
</evidence>
<evidence type="ECO:0000259" key="7">
    <source>
        <dbReference type="Pfam" id="PF01095"/>
    </source>
</evidence>
<keyword evidence="5" id="KW-0063">Aspartyl esterase</keyword>
<reference evidence="8" key="1">
    <citation type="submission" date="2022-12" db="EMBL/GenBank/DDBJ databases">
        <title>Draft genome assemblies for two species of Escallonia (Escalloniales).</title>
        <authorList>
            <person name="Chanderbali A."/>
            <person name="Dervinis C."/>
            <person name="Anghel I."/>
            <person name="Soltis D."/>
            <person name="Soltis P."/>
            <person name="Zapata F."/>
        </authorList>
    </citation>
    <scope>NUCLEOTIDE SEQUENCE</scope>
    <source>
        <strain evidence="8">UCBG64.0493</strain>
        <tissue evidence="8">Leaf</tissue>
    </source>
</reference>
<evidence type="ECO:0000256" key="3">
    <source>
        <dbReference type="ARBA" id="ARBA00013229"/>
    </source>
</evidence>
<comment type="catalytic activity">
    <reaction evidence="6">
        <text>[(1-&gt;4)-alpha-D-galacturonosyl methyl ester](n) + n H2O = [(1-&gt;4)-alpha-D-galacturonosyl](n) + n methanol + n H(+)</text>
        <dbReference type="Rhea" id="RHEA:22380"/>
        <dbReference type="Rhea" id="RHEA-COMP:14570"/>
        <dbReference type="Rhea" id="RHEA-COMP:14573"/>
        <dbReference type="ChEBI" id="CHEBI:15377"/>
        <dbReference type="ChEBI" id="CHEBI:15378"/>
        <dbReference type="ChEBI" id="CHEBI:17790"/>
        <dbReference type="ChEBI" id="CHEBI:140522"/>
        <dbReference type="ChEBI" id="CHEBI:140523"/>
        <dbReference type="EC" id="3.1.1.11"/>
    </reaction>
</comment>
<evidence type="ECO:0000256" key="4">
    <source>
        <dbReference type="ARBA" id="ARBA00022801"/>
    </source>
</evidence>
<comment type="similarity">
    <text evidence="2">Belongs to the pectinesterase family.</text>
</comment>
<dbReference type="Proteomes" id="UP001188597">
    <property type="component" value="Unassembled WGS sequence"/>
</dbReference>
<evidence type="ECO:0000256" key="2">
    <source>
        <dbReference type="ARBA" id="ARBA00008891"/>
    </source>
</evidence>
<accession>A0AA88W109</accession>
<evidence type="ECO:0000313" key="8">
    <source>
        <dbReference type="EMBL" id="KAK3017703.1"/>
    </source>
</evidence>